<accession>A0A9Q8PBS2</accession>
<dbReference type="RefSeq" id="XP_047763933.1">
    <property type="nucleotide sequence ID" value="XM_047909062.1"/>
</dbReference>
<proteinExistence type="inferred from homology"/>
<reference evidence="10" key="2">
    <citation type="journal article" date="2022" name="Microb. Genom.">
        <title>A chromosome-scale genome assembly of the tomato pathogen Cladosporium fulvum reveals a compartmentalized genome architecture and the presence of a dispensable chromosome.</title>
        <authorList>
            <person name="Zaccaron A.Z."/>
            <person name="Chen L.H."/>
            <person name="Samaras A."/>
            <person name="Stergiopoulos I."/>
        </authorList>
    </citation>
    <scope>NUCLEOTIDE SEQUENCE</scope>
    <source>
        <strain evidence="10">Race5_Kim</strain>
    </source>
</reference>
<evidence type="ECO:0000259" key="9">
    <source>
        <dbReference type="PROSITE" id="PS52048"/>
    </source>
</evidence>
<reference evidence="10" key="1">
    <citation type="submission" date="2021-12" db="EMBL/GenBank/DDBJ databases">
        <authorList>
            <person name="Zaccaron A."/>
            <person name="Stergiopoulos I."/>
        </authorList>
    </citation>
    <scope>NUCLEOTIDE SEQUENCE</scope>
    <source>
        <strain evidence="10">Race5_Kim</strain>
    </source>
</reference>
<comment type="catalytic activity">
    <reaction evidence="1 8">
        <text>Thiol-dependent hydrolysis of ester, thioester, amide, peptide and isopeptide bonds formed by the C-terminal Gly of ubiquitin (a 76-residue protein attached to proteins as an intracellular targeting signal).</text>
        <dbReference type="EC" id="3.4.19.12"/>
    </reaction>
</comment>
<evidence type="ECO:0000256" key="2">
    <source>
        <dbReference type="ARBA" id="ARBA00009326"/>
    </source>
</evidence>
<comment type="similarity">
    <text evidence="2 7 8">Belongs to the peptidase C12 family.</text>
</comment>
<dbReference type="GO" id="GO:0005737">
    <property type="term" value="C:cytoplasm"/>
    <property type="evidence" value="ECO:0007669"/>
    <property type="project" value="TreeGrafter"/>
</dbReference>
<sequence length="285" mass="31278">MGADHLGCSKQTKQKLVVSPLHTDNRSPTTNMATTSARPGVHIREDGKKVLIPLENSPEVFTDLIHRLGISPELGFYDIYSIDEPDLLAMVPRPCHAIIFISPADVWHRVRDTHDTGSKELTYDGSGGDEPVIWFKQTIGNACGLYSLIHAVGNGSAQQFVQPGSLISKLLTEAEPLKPLPRADVLYNSEELEKAHMASAVKGDSKAPDAAERCGYHFITFVKGKDGQLYEMEGGWNGPIARGALEEHEDCLSERAVELGVRKYLREAQGNTEFSMVALATRPEE</sequence>
<evidence type="ECO:0000313" key="10">
    <source>
        <dbReference type="EMBL" id="UJO19567.1"/>
    </source>
</evidence>
<evidence type="ECO:0000256" key="4">
    <source>
        <dbReference type="ARBA" id="ARBA00022786"/>
    </source>
</evidence>
<comment type="caution">
    <text evidence="7">Lacks conserved residue(s) required for the propagation of feature annotation.</text>
</comment>
<dbReference type="AlphaFoldDB" id="A0A9Q8PBS2"/>
<evidence type="ECO:0000256" key="1">
    <source>
        <dbReference type="ARBA" id="ARBA00000707"/>
    </source>
</evidence>
<dbReference type="OrthoDB" id="427186at2759"/>
<dbReference type="GO" id="GO:0016579">
    <property type="term" value="P:protein deubiquitination"/>
    <property type="evidence" value="ECO:0007669"/>
    <property type="project" value="TreeGrafter"/>
</dbReference>
<dbReference type="InterPro" id="IPR038765">
    <property type="entry name" value="Papain-like_cys_pep_sf"/>
</dbReference>
<evidence type="ECO:0000313" key="11">
    <source>
        <dbReference type="Proteomes" id="UP000756132"/>
    </source>
</evidence>
<organism evidence="10 11">
    <name type="scientific">Passalora fulva</name>
    <name type="common">Tomato leaf mold</name>
    <name type="synonym">Cladosporium fulvum</name>
    <dbReference type="NCBI Taxonomy" id="5499"/>
    <lineage>
        <taxon>Eukaryota</taxon>
        <taxon>Fungi</taxon>
        <taxon>Dikarya</taxon>
        <taxon>Ascomycota</taxon>
        <taxon>Pezizomycotina</taxon>
        <taxon>Dothideomycetes</taxon>
        <taxon>Dothideomycetidae</taxon>
        <taxon>Mycosphaerellales</taxon>
        <taxon>Mycosphaerellaceae</taxon>
        <taxon>Fulvia</taxon>
    </lineage>
</organism>
<dbReference type="GO" id="GO:0004843">
    <property type="term" value="F:cysteine-type deubiquitinase activity"/>
    <property type="evidence" value="ECO:0007669"/>
    <property type="project" value="UniProtKB-EC"/>
</dbReference>
<dbReference type="PANTHER" id="PTHR10589:SF17">
    <property type="entry name" value="UBIQUITIN CARBOXYL-TERMINAL HYDROLASE"/>
    <property type="match status" value="1"/>
</dbReference>
<evidence type="ECO:0000256" key="6">
    <source>
        <dbReference type="ARBA" id="ARBA00022807"/>
    </source>
</evidence>
<keyword evidence="11" id="KW-1185">Reference proteome</keyword>
<dbReference type="PRINTS" id="PR00707">
    <property type="entry name" value="UBCTHYDRLASE"/>
</dbReference>
<keyword evidence="6 8" id="KW-0788">Thiol protease</keyword>
<name>A0A9Q8PBS2_PASFU</name>
<dbReference type="KEGG" id="ffu:CLAFUR5_09914"/>
<dbReference type="GeneID" id="71989792"/>
<dbReference type="SUPFAM" id="SSF54001">
    <property type="entry name" value="Cysteine proteinases"/>
    <property type="match status" value="1"/>
</dbReference>
<dbReference type="EMBL" id="CP090169">
    <property type="protein sequence ID" value="UJO19567.1"/>
    <property type="molecule type" value="Genomic_DNA"/>
</dbReference>
<dbReference type="GO" id="GO:0006511">
    <property type="term" value="P:ubiquitin-dependent protein catabolic process"/>
    <property type="evidence" value="ECO:0007669"/>
    <property type="project" value="UniProtKB-UniRule"/>
</dbReference>
<dbReference type="Pfam" id="PF01088">
    <property type="entry name" value="Peptidase_C12"/>
    <property type="match status" value="1"/>
</dbReference>
<evidence type="ECO:0000256" key="7">
    <source>
        <dbReference type="PROSITE-ProRule" id="PRU01393"/>
    </source>
</evidence>
<evidence type="ECO:0000256" key="8">
    <source>
        <dbReference type="RuleBase" id="RU361215"/>
    </source>
</evidence>
<dbReference type="InterPro" id="IPR001578">
    <property type="entry name" value="Peptidase_C12_UCH"/>
</dbReference>
<keyword evidence="3 8" id="KW-0645">Protease</keyword>
<dbReference type="Gene3D" id="3.40.532.10">
    <property type="entry name" value="Peptidase C12, ubiquitin carboxyl-terminal hydrolase"/>
    <property type="match status" value="1"/>
</dbReference>
<protein>
    <recommendedName>
        <fullName evidence="8">Ubiquitin carboxyl-terminal hydrolase</fullName>
        <ecNumber evidence="8">3.4.19.12</ecNumber>
    </recommendedName>
</protein>
<dbReference type="Proteomes" id="UP000756132">
    <property type="component" value="Chromosome 7"/>
</dbReference>
<dbReference type="PROSITE" id="PS52048">
    <property type="entry name" value="UCH_DOMAIN"/>
    <property type="match status" value="1"/>
</dbReference>
<gene>
    <name evidence="10" type="ORF">CLAFUR5_09914</name>
</gene>
<keyword evidence="5 8" id="KW-0378">Hydrolase</keyword>
<dbReference type="PANTHER" id="PTHR10589">
    <property type="entry name" value="UBIQUITIN CARBOXYL-TERMINAL HYDROLASE"/>
    <property type="match status" value="1"/>
</dbReference>
<evidence type="ECO:0000256" key="3">
    <source>
        <dbReference type="ARBA" id="ARBA00022670"/>
    </source>
</evidence>
<feature type="domain" description="UCH catalytic" evidence="9">
    <location>
        <begin position="50"/>
        <end position="281"/>
    </location>
</feature>
<evidence type="ECO:0000256" key="5">
    <source>
        <dbReference type="ARBA" id="ARBA00022801"/>
    </source>
</evidence>
<dbReference type="CDD" id="cd09616">
    <property type="entry name" value="Peptidase_C12_UCH_L1_L3"/>
    <property type="match status" value="1"/>
</dbReference>
<keyword evidence="4 8" id="KW-0833">Ubl conjugation pathway</keyword>
<dbReference type="EC" id="3.4.19.12" evidence="8"/>
<dbReference type="InterPro" id="IPR036959">
    <property type="entry name" value="Peptidase_C12_UCH_sf"/>
</dbReference>